<dbReference type="EMBL" id="JANKHO010003251">
    <property type="protein sequence ID" value="KAJ3484989.1"/>
    <property type="molecule type" value="Genomic_DNA"/>
</dbReference>
<sequence>MLPSLLRSPSRVTRASARTLFQPLGSAIPCRLSPHVLCRPPPPIVATLYVRINGTKTKGYCEASLKMSLTATMGNKIFQQTLREELVSVSDLSGGVLVVANKCVPARSTRGQNPDQVPHYTSRLFEAASGKYLGGIHSYSTGRQPTFVPEKKHGHRSKWKGSVFPGVISGVFLLK</sequence>
<evidence type="ECO:0000313" key="1">
    <source>
        <dbReference type="EMBL" id="KAJ3484989.1"/>
    </source>
</evidence>
<reference evidence="1" key="1">
    <citation type="submission" date="2022-07" db="EMBL/GenBank/DDBJ databases">
        <title>Genome Sequence of Agrocybe chaxingu.</title>
        <authorList>
            <person name="Buettner E."/>
        </authorList>
    </citation>
    <scope>NUCLEOTIDE SEQUENCE</scope>
    <source>
        <strain evidence="1">MP-N11</strain>
    </source>
</reference>
<accession>A0A9W8MNY6</accession>
<dbReference type="AlphaFoldDB" id="A0A9W8MNY6"/>
<keyword evidence="2" id="KW-1185">Reference proteome</keyword>
<organism evidence="1 2">
    <name type="scientific">Agrocybe chaxingu</name>
    <dbReference type="NCBI Taxonomy" id="84603"/>
    <lineage>
        <taxon>Eukaryota</taxon>
        <taxon>Fungi</taxon>
        <taxon>Dikarya</taxon>
        <taxon>Basidiomycota</taxon>
        <taxon>Agaricomycotina</taxon>
        <taxon>Agaricomycetes</taxon>
        <taxon>Agaricomycetidae</taxon>
        <taxon>Agaricales</taxon>
        <taxon>Agaricineae</taxon>
        <taxon>Strophariaceae</taxon>
        <taxon>Agrocybe</taxon>
    </lineage>
</organism>
<gene>
    <name evidence="1" type="ORF">NLJ89_g11937</name>
</gene>
<dbReference type="Proteomes" id="UP001148786">
    <property type="component" value="Unassembled WGS sequence"/>
</dbReference>
<name>A0A9W8MNY6_9AGAR</name>
<protein>
    <submittedName>
        <fullName evidence="1">Uncharacterized protein</fullName>
    </submittedName>
</protein>
<proteinExistence type="predicted"/>
<comment type="caution">
    <text evidence="1">The sequence shown here is derived from an EMBL/GenBank/DDBJ whole genome shotgun (WGS) entry which is preliminary data.</text>
</comment>
<evidence type="ECO:0000313" key="2">
    <source>
        <dbReference type="Proteomes" id="UP001148786"/>
    </source>
</evidence>